<dbReference type="EMBL" id="GBXM01108053">
    <property type="protein sequence ID" value="JAH00524.1"/>
    <property type="molecule type" value="Transcribed_RNA"/>
</dbReference>
<organism evidence="1">
    <name type="scientific">Anguilla anguilla</name>
    <name type="common">European freshwater eel</name>
    <name type="synonym">Muraena anguilla</name>
    <dbReference type="NCBI Taxonomy" id="7936"/>
    <lineage>
        <taxon>Eukaryota</taxon>
        <taxon>Metazoa</taxon>
        <taxon>Chordata</taxon>
        <taxon>Craniata</taxon>
        <taxon>Vertebrata</taxon>
        <taxon>Euteleostomi</taxon>
        <taxon>Actinopterygii</taxon>
        <taxon>Neopterygii</taxon>
        <taxon>Teleostei</taxon>
        <taxon>Anguilliformes</taxon>
        <taxon>Anguillidae</taxon>
        <taxon>Anguilla</taxon>
    </lineage>
</organism>
<sequence length="20" mass="2416">MRLLQHSLDYQAHFTELPCL</sequence>
<reference evidence="1" key="2">
    <citation type="journal article" date="2015" name="Fish Shellfish Immunol.">
        <title>Early steps in the European eel (Anguilla anguilla)-Vibrio vulnificus interaction in the gills: Role of the RtxA13 toxin.</title>
        <authorList>
            <person name="Callol A."/>
            <person name="Pajuelo D."/>
            <person name="Ebbesson L."/>
            <person name="Teles M."/>
            <person name="MacKenzie S."/>
            <person name="Amaro C."/>
        </authorList>
    </citation>
    <scope>NUCLEOTIDE SEQUENCE</scope>
</reference>
<protein>
    <submittedName>
        <fullName evidence="1">Uncharacterized protein</fullName>
    </submittedName>
</protein>
<reference evidence="1" key="1">
    <citation type="submission" date="2014-11" db="EMBL/GenBank/DDBJ databases">
        <authorList>
            <person name="Amaro Gonzalez C."/>
        </authorList>
    </citation>
    <scope>NUCLEOTIDE SEQUENCE</scope>
</reference>
<proteinExistence type="predicted"/>
<dbReference type="AlphaFoldDB" id="A0A0E9P7P2"/>
<evidence type="ECO:0000313" key="1">
    <source>
        <dbReference type="EMBL" id="JAH00524.1"/>
    </source>
</evidence>
<accession>A0A0E9P7P2</accession>
<name>A0A0E9P7P2_ANGAN</name>